<feature type="region of interest" description="Disordered" evidence="1">
    <location>
        <begin position="455"/>
        <end position="481"/>
    </location>
</feature>
<feature type="region of interest" description="Disordered" evidence="1">
    <location>
        <begin position="760"/>
        <end position="780"/>
    </location>
</feature>
<dbReference type="PANTHER" id="PTHR21557">
    <property type="entry name" value="CORDON-BLEU"/>
    <property type="match status" value="1"/>
</dbReference>
<dbReference type="PANTHER" id="PTHR21557:SF2">
    <property type="entry name" value="CORDON-BLEU PROTEIN-LIKE 1"/>
    <property type="match status" value="1"/>
</dbReference>
<feature type="compositionally biased region" description="Polar residues" evidence="1">
    <location>
        <begin position="1104"/>
        <end position="1130"/>
    </location>
</feature>
<dbReference type="InterPro" id="IPR039895">
    <property type="entry name" value="COBL-like"/>
</dbReference>
<keyword evidence="5" id="KW-1185">Reference proteome</keyword>
<evidence type="ECO:0000259" key="2">
    <source>
        <dbReference type="Pfam" id="PF09469"/>
    </source>
</evidence>
<accession>M7BLD8</accession>
<reference evidence="5" key="1">
    <citation type="journal article" date="2013" name="Nat. Genet.">
        <title>The draft genomes of soft-shell turtle and green sea turtle yield insights into the development and evolution of the turtle-specific body plan.</title>
        <authorList>
            <person name="Wang Z."/>
            <person name="Pascual-Anaya J."/>
            <person name="Zadissa A."/>
            <person name="Li W."/>
            <person name="Niimura Y."/>
            <person name="Huang Z."/>
            <person name="Li C."/>
            <person name="White S."/>
            <person name="Xiong Z."/>
            <person name="Fang D."/>
            <person name="Wang B."/>
            <person name="Ming Y."/>
            <person name="Chen Y."/>
            <person name="Zheng Y."/>
            <person name="Kuraku S."/>
            <person name="Pignatelli M."/>
            <person name="Herrero J."/>
            <person name="Beal K."/>
            <person name="Nozawa M."/>
            <person name="Li Q."/>
            <person name="Wang J."/>
            <person name="Zhang H."/>
            <person name="Yu L."/>
            <person name="Shigenobu S."/>
            <person name="Wang J."/>
            <person name="Liu J."/>
            <person name="Flicek P."/>
            <person name="Searle S."/>
            <person name="Wang J."/>
            <person name="Kuratani S."/>
            <person name="Yin Y."/>
            <person name="Aken B."/>
            <person name="Zhang G."/>
            <person name="Irie N."/>
        </authorList>
    </citation>
    <scope>NUCLEOTIDE SEQUENCE [LARGE SCALE GENOMIC DNA]</scope>
</reference>
<feature type="compositionally biased region" description="Polar residues" evidence="1">
    <location>
        <begin position="289"/>
        <end position="305"/>
    </location>
</feature>
<feature type="compositionally biased region" description="Basic and acidic residues" evidence="1">
    <location>
        <begin position="991"/>
        <end position="1000"/>
    </location>
</feature>
<dbReference type="eggNOG" id="KOG3751">
    <property type="taxonomic scope" value="Eukaryota"/>
</dbReference>
<feature type="compositionally biased region" description="Polar residues" evidence="1">
    <location>
        <begin position="1137"/>
        <end position="1153"/>
    </location>
</feature>
<dbReference type="Proteomes" id="UP000031443">
    <property type="component" value="Unassembled WGS sequence"/>
</dbReference>
<dbReference type="InterPro" id="IPR021623">
    <property type="entry name" value="LAP2alpha_C"/>
</dbReference>
<evidence type="ECO:0000313" key="5">
    <source>
        <dbReference type="Proteomes" id="UP000031443"/>
    </source>
</evidence>
<sequence length="1589" mass="176820">MYCLLYFFVYISEFFFYYFRRKAKTEAPLPPSETKNFEVSSFDDTEPTNYTMEQKENITDKDIELSVVLPGDVIKSTTVNGSTPMMDLLIFLCAQYHLNPSSYTIDLMSAEKRQIKFKSNTPIGMLEVDKVILKPKHMDKKKPTPIMPEQTVRVVVNYKKTQKTVVRVSPHEPLHEFIPIICSKCEFDPLHTVLLKNYQCQEPLDVTKSLNDVGLRELYAMDVSKATPAADFNLSSLRDSCQISQNPDTLKEKENKGFFSFFQRSKKKREQTASAPATPLMSKPRPTFINRSNTISKQYDSNTLPSEMPKKRRAPLPPMPASQSVPQDLAHAQVRYTSSCVVKSSSVDENEQGQLRLGIVRTGSLQLSGTSSVNSSLRRTKRKAPSPPSRIPQDQSDSSKRTASEFAESNPVENIVEERDAEVLFPAGDKVDVTRATVPSCASHCLDAANHEQNTVQQLTDESNLSGNTGCPDASEMPSKSGICSEYSLEEINEKEQKNVQHKEESESADTSLMTQEVSASFISTDVPLDTEKNDSASSSSIPGSGSVDNFQSFKEEKQENMSTDGKGPHSKIDSAQITFENDKKLGILDPNKNYDHNGTRFLPATTGEKENQRKMGEINTADVREKNKLEVERLSNCQENKNDISTNQNDNPQVNLGIQDQKLIQTNMEIVKTQDVAIQTTPSDNSFGRTTLSEMIVLQDCESSTFKGVAHMQNLDMDSPSLQLMNKVQESVEVATEFNHQRQDAADDKAIPIQNQNNIYENDSSFTPSERAPKSAINSPIKGYPLYRQDFKPKPKPSNEITRDYIPKIGMTTYKIVPPKSSEILKGGESDAMSDIKDQIGVTLEMSPQSENSKEFGVQTEILRVSKNTSQSESGLKYEPALAVNDQLHKTNRITDSVSTSELGVTTESKHIKTEASKPNLGNGITPLMLNSGNTNSSPETQEKSSVFSPTTKPSSFYLQMQRRASGHYVTSAIARSVSAATSPTQREAMNTEREKNLSSDRSFFPLHKAYNFPAELDEEKVDNEKKIDTSTSVKTAKPLSFPSCQPATLNLRTLRTFAVPKPYSSSRPSPFALAVSSAIKRSQSFSKPHTISSQPSKEESSVELSSAPSTGDVKNQFLQTLTGGSQHSMMDKKSNCTNNEQNSQVQSSADHPTSVFERETALTFQSSDPEQIHQSLLAAIRSGEGAAKLKRKYGNGIASLSFPGPPPSSHRLNSPASSEWSQVESQHDRPSPLPGLASAQSGPERVTTPLHPYIHVCKLSCTDDIKIRIALICRHIWQNGHKLKGHRYSEWLCGTLIHQSSYNSNMRKIDQKSLSRAGRGSTDGEYTSQLIQEAVIHLYQFFEEVMRGEWNPDKGKHINKNDLRFYKVQEQKDPIAEIPKVDTAAASLAIDMVIPSEEEFYPKNPKARKMEATLKEPPLGHPWQLSALQGNLSTGWKISGRDHLNISFILKRVSLATTFIANESIDAMRFTARAMNSSSVTRCPIWLQPWKADLHSKQVLCSAKSTGSLLFGEKLYKLAADNVAKSRQSLLTPLNTFRKEYRLAFRPRCNLWPSSSIDTSKGTAGFPKELKFARKSRGNATPPKVSL</sequence>
<dbReference type="Pfam" id="PF11560">
    <property type="entry name" value="LAP2alpha"/>
    <property type="match status" value="1"/>
</dbReference>
<dbReference type="Gene3D" id="1.10.287.3160">
    <property type="match status" value="1"/>
</dbReference>
<evidence type="ECO:0000313" key="4">
    <source>
        <dbReference type="EMBL" id="EMP38716.1"/>
    </source>
</evidence>
<protein>
    <submittedName>
        <fullName evidence="4">Cordon-bleu protein-like 1</fullName>
    </submittedName>
</protein>
<feature type="compositionally biased region" description="Basic and acidic residues" evidence="1">
    <location>
        <begin position="494"/>
        <end position="506"/>
    </location>
</feature>
<evidence type="ECO:0000259" key="3">
    <source>
        <dbReference type="Pfam" id="PF11560"/>
    </source>
</evidence>
<evidence type="ECO:0000256" key="1">
    <source>
        <dbReference type="SAM" id="MobiDB-lite"/>
    </source>
</evidence>
<proteinExistence type="predicted"/>
<dbReference type="Pfam" id="PF09469">
    <property type="entry name" value="Cobl"/>
    <property type="match status" value="1"/>
</dbReference>
<feature type="region of interest" description="Disordered" evidence="1">
    <location>
        <begin position="1085"/>
        <end position="1156"/>
    </location>
</feature>
<feature type="compositionally biased region" description="Polar residues" evidence="1">
    <location>
        <begin position="367"/>
        <end position="377"/>
    </location>
</feature>
<feature type="compositionally biased region" description="Polar residues" evidence="1">
    <location>
        <begin position="760"/>
        <end position="769"/>
    </location>
</feature>
<feature type="compositionally biased region" description="Polar residues" evidence="1">
    <location>
        <begin position="509"/>
        <end position="524"/>
    </location>
</feature>
<feature type="compositionally biased region" description="Low complexity" evidence="1">
    <location>
        <begin position="536"/>
        <end position="547"/>
    </location>
</feature>
<feature type="region of interest" description="Disordered" evidence="1">
    <location>
        <begin position="494"/>
        <end position="550"/>
    </location>
</feature>
<dbReference type="InterPro" id="IPR019025">
    <property type="entry name" value="Cordon-bleu_ubiquitin_domain"/>
</dbReference>
<feature type="compositionally biased region" description="Polar residues" evidence="1">
    <location>
        <begin position="455"/>
        <end position="469"/>
    </location>
</feature>
<feature type="compositionally biased region" description="Polar residues" evidence="1">
    <location>
        <begin position="1085"/>
        <end position="1097"/>
    </location>
</feature>
<dbReference type="STRING" id="8469.M7BLD8"/>
<feature type="compositionally biased region" description="Polar residues" evidence="1">
    <location>
        <begin position="930"/>
        <end position="953"/>
    </location>
</feature>
<dbReference type="GO" id="GO:0003785">
    <property type="term" value="F:actin monomer binding"/>
    <property type="evidence" value="ECO:0007669"/>
    <property type="project" value="InterPro"/>
</dbReference>
<feature type="region of interest" description="Disordered" evidence="1">
    <location>
        <begin position="367"/>
        <end position="417"/>
    </location>
</feature>
<feature type="region of interest" description="Disordered" evidence="1">
    <location>
        <begin position="981"/>
        <end position="1001"/>
    </location>
</feature>
<feature type="compositionally biased region" description="Polar residues" evidence="1">
    <location>
        <begin position="1212"/>
        <end position="1226"/>
    </location>
</feature>
<feature type="region of interest" description="Disordered" evidence="1">
    <location>
        <begin position="1200"/>
        <end position="1246"/>
    </location>
</feature>
<organism evidence="4 5">
    <name type="scientific">Chelonia mydas</name>
    <name type="common">Green sea-turtle</name>
    <name type="synonym">Chelonia agassizi</name>
    <dbReference type="NCBI Taxonomy" id="8469"/>
    <lineage>
        <taxon>Eukaryota</taxon>
        <taxon>Metazoa</taxon>
        <taxon>Chordata</taxon>
        <taxon>Craniata</taxon>
        <taxon>Vertebrata</taxon>
        <taxon>Euteleostomi</taxon>
        <taxon>Archelosauria</taxon>
        <taxon>Testudinata</taxon>
        <taxon>Testudines</taxon>
        <taxon>Cryptodira</taxon>
        <taxon>Durocryptodira</taxon>
        <taxon>Americhelydia</taxon>
        <taxon>Chelonioidea</taxon>
        <taxon>Cheloniidae</taxon>
        <taxon>Chelonia</taxon>
    </lineage>
</organism>
<feature type="domain" description="Cordon-bleu ubiquitin-like" evidence="2">
    <location>
        <begin position="141"/>
        <end position="244"/>
    </location>
</feature>
<feature type="region of interest" description="Disordered" evidence="1">
    <location>
        <begin position="265"/>
        <end position="325"/>
    </location>
</feature>
<gene>
    <name evidence="4" type="ORF">UY3_04035</name>
</gene>
<dbReference type="Gene3D" id="3.10.20.90">
    <property type="entry name" value="Phosphatidylinositol 3-kinase Catalytic Subunit, Chain A, domain 1"/>
    <property type="match status" value="1"/>
</dbReference>
<name>M7BLD8_CHEMY</name>
<dbReference type="EMBL" id="KB518693">
    <property type="protein sequence ID" value="EMP38716.1"/>
    <property type="molecule type" value="Genomic_DNA"/>
</dbReference>
<feature type="domain" description="Lamina-associated polypeptide 2 alpha C-terminal" evidence="3">
    <location>
        <begin position="1450"/>
        <end position="1520"/>
    </location>
</feature>
<feature type="region of interest" description="Disordered" evidence="1">
    <location>
        <begin position="902"/>
        <end position="953"/>
    </location>
</feature>
<feature type="compositionally biased region" description="Polar residues" evidence="1">
    <location>
        <begin position="981"/>
        <end position="990"/>
    </location>
</feature>
<dbReference type="CDD" id="cd21801">
    <property type="entry name" value="WH2_Wc_Cobl"/>
    <property type="match status" value="1"/>
</dbReference>